<dbReference type="InterPro" id="IPR006075">
    <property type="entry name" value="Asn/Gln-tRNA_Trfase_suB/E_cat"/>
</dbReference>
<sequence length="124" mass="13660">MLFHLGWCSRLTLFSASHCGNKAEWEAVVGLEIHAQVHSASKLFSGAAVTFLAPPNSCVALFDAALPGTMPVLNRRCVEAVVLTGLALGCHINRRSYFDRKHYFYADMPVSLSTTSNILFQKRC</sequence>
<keyword evidence="3" id="KW-0067">ATP-binding</keyword>
<keyword evidence="4" id="KW-0648">Protein biosynthesis</keyword>
<evidence type="ECO:0000256" key="2">
    <source>
        <dbReference type="ARBA" id="ARBA00022741"/>
    </source>
</evidence>
<dbReference type="GO" id="GO:0030956">
    <property type="term" value="C:glutamyl-tRNA(Gln) amidotransferase complex"/>
    <property type="evidence" value="ECO:0007669"/>
    <property type="project" value="TreeGrafter"/>
</dbReference>
<dbReference type="Proteomes" id="UP000694388">
    <property type="component" value="Unplaced"/>
</dbReference>
<organism evidence="7 8">
    <name type="scientific">Eptatretus burgeri</name>
    <name type="common">Inshore hagfish</name>
    <dbReference type="NCBI Taxonomy" id="7764"/>
    <lineage>
        <taxon>Eukaryota</taxon>
        <taxon>Metazoa</taxon>
        <taxon>Chordata</taxon>
        <taxon>Craniata</taxon>
        <taxon>Vertebrata</taxon>
        <taxon>Cyclostomata</taxon>
        <taxon>Myxini</taxon>
        <taxon>Myxiniformes</taxon>
        <taxon>Myxinidae</taxon>
        <taxon>Eptatretinae</taxon>
        <taxon>Eptatretus</taxon>
    </lineage>
</organism>
<dbReference type="GO" id="GO:0005524">
    <property type="term" value="F:ATP binding"/>
    <property type="evidence" value="ECO:0007669"/>
    <property type="project" value="UniProtKB-KW"/>
</dbReference>
<feature type="chain" id="PRO_5034763206" description="Aspartyl/Glutamyl-tRNA(Gln) amidotransferase subunit B/E catalytic domain-containing protein" evidence="5">
    <location>
        <begin position="17"/>
        <end position="124"/>
    </location>
</feature>
<reference evidence="7" key="2">
    <citation type="submission" date="2025-09" db="UniProtKB">
        <authorList>
            <consortium name="Ensembl"/>
        </authorList>
    </citation>
    <scope>IDENTIFICATION</scope>
</reference>
<dbReference type="InterPro" id="IPR014746">
    <property type="entry name" value="Gln_synth/guanido_kin_cat_dom"/>
</dbReference>
<dbReference type="InterPro" id="IPR017959">
    <property type="entry name" value="Asn/Gln-tRNA_amidoTrfase_suB/E"/>
</dbReference>
<feature type="domain" description="Aspartyl/Glutamyl-tRNA(Gln) amidotransferase subunit B/E catalytic" evidence="6">
    <location>
        <begin position="28"/>
        <end position="113"/>
    </location>
</feature>
<dbReference type="SUPFAM" id="SSF55931">
    <property type="entry name" value="Glutamine synthetase/guanido kinase"/>
    <property type="match status" value="1"/>
</dbReference>
<evidence type="ECO:0000256" key="5">
    <source>
        <dbReference type="SAM" id="SignalP"/>
    </source>
</evidence>
<evidence type="ECO:0000313" key="7">
    <source>
        <dbReference type="Ensembl" id="ENSEBUP00000025886.1"/>
    </source>
</evidence>
<keyword evidence="2" id="KW-0547">Nucleotide-binding</keyword>
<feature type="signal peptide" evidence="5">
    <location>
        <begin position="1"/>
        <end position="16"/>
    </location>
</feature>
<dbReference type="GO" id="GO:0032543">
    <property type="term" value="P:mitochondrial translation"/>
    <property type="evidence" value="ECO:0007669"/>
    <property type="project" value="TreeGrafter"/>
</dbReference>
<evidence type="ECO:0000259" key="6">
    <source>
        <dbReference type="Pfam" id="PF02934"/>
    </source>
</evidence>
<protein>
    <recommendedName>
        <fullName evidence="6">Aspartyl/Glutamyl-tRNA(Gln) amidotransferase subunit B/E catalytic domain-containing protein</fullName>
    </recommendedName>
</protein>
<dbReference type="GO" id="GO:0050567">
    <property type="term" value="F:glutaminyl-tRNA synthase (glutamine-hydrolyzing) activity"/>
    <property type="evidence" value="ECO:0007669"/>
    <property type="project" value="TreeGrafter"/>
</dbReference>
<accession>A0A8C4R649</accession>
<evidence type="ECO:0000256" key="4">
    <source>
        <dbReference type="ARBA" id="ARBA00022917"/>
    </source>
</evidence>
<dbReference type="Pfam" id="PF02934">
    <property type="entry name" value="GatB_N"/>
    <property type="match status" value="1"/>
</dbReference>
<dbReference type="AlphaFoldDB" id="A0A8C4R649"/>
<name>A0A8C4R649_EPTBU</name>
<keyword evidence="1" id="KW-0436">Ligase</keyword>
<keyword evidence="5" id="KW-0732">Signal</keyword>
<evidence type="ECO:0000256" key="3">
    <source>
        <dbReference type="ARBA" id="ARBA00022840"/>
    </source>
</evidence>
<keyword evidence="8" id="KW-1185">Reference proteome</keyword>
<evidence type="ECO:0000313" key="8">
    <source>
        <dbReference type="Proteomes" id="UP000694388"/>
    </source>
</evidence>
<evidence type="ECO:0000256" key="1">
    <source>
        <dbReference type="ARBA" id="ARBA00022598"/>
    </source>
</evidence>
<dbReference type="PANTHER" id="PTHR11659">
    <property type="entry name" value="GLUTAMYL-TRNA GLN AMIDOTRANSFERASE SUBUNIT B MITOCHONDRIAL AND PROKARYOTIC PET112-RELATED"/>
    <property type="match status" value="1"/>
</dbReference>
<dbReference type="Ensembl" id="ENSEBUT00000026462.1">
    <property type="protein sequence ID" value="ENSEBUP00000025886.1"/>
    <property type="gene ID" value="ENSEBUG00000015955.1"/>
</dbReference>
<dbReference type="GeneTree" id="ENSGT00390000016644"/>
<dbReference type="GO" id="GO:0005739">
    <property type="term" value="C:mitochondrion"/>
    <property type="evidence" value="ECO:0007669"/>
    <property type="project" value="TreeGrafter"/>
</dbReference>
<dbReference type="GO" id="GO:0070681">
    <property type="term" value="P:glutaminyl-tRNAGln biosynthesis via transamidation"/>
    <property type="evidence" value="ECO:0007669"/>
    <property type="project" value="TreeGrafter"/>
</dbReference>
<proteinExistence type="predicted"/>
<reference evidence="7" key="1">
    <citation type="submission" date="2025-08" db="UniProtKB">
        <authorList>
            <consortium name="Ensembl"/>
        </authorList>
    </citation>
    <scope>IDENTIFICATION</scope>
</reference>
<dbReference type="PANTHER" id="PTHR11659:SF0">
    <property type="entry name" value="GLUTAMYL-TRNA(GLN) AMIDOTRANSFERASE SUBUNIT B, MITOCHONDRIAL"/>
    <property type="match status" value="1"/>
</dbReference>